<keyword evidence="2" id="KW-0238">DNA-binding</keyword>
<dbReference type="InterPro" id="IPR009057">
    <property type="entry name" value="Homeodomain-like_sf"/>
</dbReference>
<organism evidence="5 6">
    <name type="scientific">Devosia sediminis</name>
    <dbReference type="NCBI Taxonomy" id="2798801"/>
    <lineage>
        <taxon>Bacteria</taxon>
        <taxon>Pseudomonadati</taxon>
        <taxon>Pseudomonadota</taxon>
        <taxon>Alphaproteobacteria</taxon>
        <taxon>Hyphomicrobiales</taxon>
        <taxon>Devosiaceae</taxon>
        <taxon>Devosia</taxon>
    </lineage>
</organism>
<accession>A0A934IS34</accession>
<dbReference type="EMBL" id="JAEKMH010000003">
    <property type="protein sequence ID" value="MBJ3785768.1"/>
    <property type="molecule type" value="Genomic_DNA"/>
</dbReference>
<keyword evidence="3" id="KW-0804">Transcription</keyword>
<dbReference type="Pfam" id="PF12833">
    <property type="entry name" value="HTH_18"/>
    <property type="match status" value="1"/>
</dbReference>
<dbReference type="GO" id="GO:0003700">
    <property type="term" value="F:DNA-binding transcription factor activity"/>
    <property type="evidence" value="ECO:0007669"/>
    <property type="project" value="InterPro"/>
</dbReference>
<dbReference type="AlphaFoldDB" id="A0A934IS34"/>
<keyword evidence="6" id="KW-1185">Reference proteome</keyword>
<dbReference type="Proteomes" id="UP000602124">
    <property type="component" value="Unassembled WGS sequence"/>
</dbReference>
<evidence type="ECO:0000256" key="3">
    <source>
        <dbReference type="ARBA" id="ARBA00023163"/>
    </source>
</evidence>
<evidence type="ECO:0000259" key="4">
    <source>
        <dbReference type="PROSITE" id="PS01124"/>
    </source>
</evidence>
<dbReference type="PROSITE" id="PS01124">
    <property type="entry name" value="HTH_ARAC_FAMILY_2"/>
    <property type="match status" value="1"/>
</dbReference>
<dbReference type="InterPro" id="IPR002818">
    <property type="entry name" value="DJ-1/PfpI"/>
</dbReference>
<dbReference type="InterPro" id="IPR018062">
    <property type="entry name" value="HTH_AraC-typ_CS"/>
</dbReference>
<dbReference type="CDD" id="cd03138">
    <property type="entry name" value="GATase1_AraC_2"/>
    <property type="match status" value="1"/>
</dbReference>
<reference evidence="5" key="1">
    <citation type="submission" date="2020-12" db="EMBL/GenBank/DDBJ databases">
        <title>Devosia sp. MSA67 isolated from Mo River.</title>
        <authorList>
            <person name="Ma F."/>
            <person name="Zi Z."/>
        </authorList>
    </citation>
    <scope>NUCLEOTIDE SEQUENCE</scope>
    <source>
        <strain evidence="5">MSA67</strain>
    </source>
</reference>
<name>A0A934IS34_9HYPH</name>
<gene>
    <name evidence="5" type="ORF">JEQ47_13665</name>
</gene>
<dbReference type="InterPro" id="IPR018060">
    <property type="entry name" value="HTH_AraC"/>
</dbReference>
<dbReference type="SUPFAM" id="SSF46689">
    <property type="entry name" value="Homeodomain-like"/>
    <property type="match status" value="2"/>
</dbReference>
<dbReference type="InterPro" id="IPR029062">
    <property type="entry name" value="Class_I_gatase-like"/>
</dbReference>
<evidence type="ECO:0000256" key="2">
    <source>
        <dbReference type="ARBA" id="ARBA00023125"/>
    </source>
</evidence>
<dbReference type="PROSITE" id="PS00041">
    <property type="entry name" value="HTH_ARAC_FAMILY_1"/>
    <property type="match status" value="1"/>
</dbReference>
<sequence length="324" mass="35390">MVQGMRQTEIGLLLYPGCAMASVHGLTDAFEVGNQYAAQHGGPVRIRTTHWRLGSSGFERSFDSAPDDAGQPDYVVIPGRLADPLTAEEASAFIPWLRQRHDKGATLGSICGGAFMLGHAGLLDGRRATTHWLYAERFNAMFPAVAMTPSDIVVEDGDIITAGGMLAWTDLGLRLIHRVLGPTVMADAAKFLLVDPSGREQRHYSTFAPKLTHGDTAVLKVQHWLQAHSGEEINIGALAGRAGLEQRTFLRRFQKATGLKPTEYVQALRIGHAREKLEFSRDSVERIAFNVGYKDASAFRRVFQKVTGLSASAYRERFAAIGAA</sequence>
<dbReference type="PANTHER" id="PTHR43130:SF3">
    <property type="entry name" value="HTH-TYPE TRANSCRIPTIONAL REGULATOR RV1931C"/>
    <property type="match status" value="1"/>
</dbReference>
<keyword evidence="1" id="KW-0805">Transcription regulation</keyword>
<dbReference type="Pfam" id="PF01965">
    <property type="entry name" value="DJ-1_PfpI"/>
    <property type="match status" value="1"/>
</dbReference>
<dbReference type="Gene3D" id="3.40.50.880">
    <property type="match status" value="1"/>
</dbReference>
<evidence type="ECO:0000313" key="5">
    <source>
        <dbReference type="EMBL" id="MBJ3785768.1"/>
    </source>
</evidence>
<dbReference type="Gene3D" id="1.10.10.60">
    <property type="entry name" value="Homeodomain-like"/>
    <property type="match status" value="2"/>
</dbReference>
<protein>
    <submittedName>
        <fullName evidence="5">GlxA family transcriptional regulator</fullName>
    </submittedName>
</protein>
<dbReference type="SMART" id="SM00342">
    <property type="entry name" value="HTH_ARAC"/>
    <property type="match status" value="1"/>
</dbReference>
<evidence type="ECO:0000313" key="6">
    <source>
        <dbReference type="Proteomes" id="UP000602124"/>
    </source>
</evidence>
<dbReference type="SUPFAM" id="SSF52317">
    <property type="entry name" value="Class I glutamine amidotransferase-like"/>
    <property type="match status" value="1"/>
</dbReference>
<dbReference type="GO" id="GO:0043565">
    <property type="term" value="F:sequence-specific DNA binding"/>
    <property type="evidence" value="ECO:0007669"/>
    <property type="project" value="InterPro"/>
</dbReference>
<proteinExistence type="predicted"/>
<feature type="domain" description="HTH araC/xylS-type" evidence="4">
    <location>
        <begin position="219"/>
        <end position="317"/>
    </location>
</feature>
<dbReference type="InterPro" id="IPR052158">
    <property type="entry name" value="INH-QAR"/>
</dbReference>
<comment type="caution">
    <text evidence="5">The sequence shown here is derived from an EMBL/GenBank/DDBJ whole genome shotgun (WGS) entry which is preliminary data.</text>
</comment>
<dbReference type="PANTHER" id="PTHR43130">
    <property type="entry name" value="ARAC-FAMILY TRANSCRIPTIONAL REGULATOR"/>
    <property type="match status" value="1"/>
</dbReference>
<evidence type="ECO:0000256" key="1">
    <source>
        <dbReference type="ARBA" id="ARBA00023015"/>
    </source>
</evidence>